<dbReference type="EMBL" id="FPAA01000006">
    <property type="protein sequence ID" value="SFS72316.1"/>
    <property type="molecule type" value="Genomic_DNA"/>
</dbReference>
<dbReference type="InterPro" id="IPR032816">
    <property type="entry name" value="VTT_dom"/>
</dbReference>
<evidence type="ECO:0000256" key="6">
    <source>
        <dbReference type="RuleBase" id="RU366058"/>
    </source>
</evidence>
<dbReference type="PANTHER" id="PTHR12677:SF59">
    <property type="entry name" value="GOLGI APPARATUS MEMBRANE PROTEIN TVP38-RELATED"/>
    <property type="match status" value="1"/>
</dbReference>
<dbReference type="RefSeq" id="WP_091836972.1">
    <property type="nucleotide sequence ID" value="NZ_FPAA01000006.1"/>
</dbReference>
<dbReference type="GO" id="GO:0005886">
    <property type="term" value="C:plasma membrane"/>
    <property type="evidence" value="ECO:0007669"/>
    <property type="project" value="UniProtKB-SubCell"/>
</dbReference>
<evidence type="ECO:0000256" key="2">
    <source>
        <dbReference type="ARBA" id="ARBA00022475"/>
    </source>
</evidence>
<dbReference type="PROSITE" id="PS51257">
    <property type="entry name" value="PROKAR_LIPOPROTEIN"/>
    <property type="match status" value="1"/>
</dbReference>
<sequence length="216" mass="24488">MINKKNLSLMVWLIVLVLGACTFLFMDRGQFNPETIRYVVLSYGVWAPILYLLMHIVRPLFLVPATVLAVASGITFGPWWGTLLDASGSLAGAMVAFSLARWLGKETVSRWLNQFTHWERWMVDEGFRTIVISRLIPFLPFDAISYGAGFSNIKVNDYFWATVIGILPGAFVFNVLGYSLHDLFSPLFFASLGAALVLAISPWLFRRLRRNYVKQK</sequence>
<feature type="transmembrane region" description="Helical" evidence="6">
    <location>
        <begin position="183"/>
        <end position="205"/>
    </location>
</feature>
<evidence type="ECO:0000256" key="4">
    <source>
        <dbReference type="ARBA" id="ARBA00022989"/>
    </source>
</evidence>
<dbReference type="AlphaFoldDB" id="A0A1I6S5V6"/>
<evidence type="ECO:0000313" key="8">
    <source>
        <dbReference type="EMBL" id="SFS72316.1"/>
    </source>
</evidence>
<feature type="transmembrane region" description="Helical" evidence="6">
    <location>
        <begin position="38"/>
        <end position="54"/>
    </location>
</feature>
<evidence type="ECO:0000256" key="3">
    <source>
        <dbReference type="ARBA" id="ARBA00022692"/>
    </source>
</evidence>
<reference evidence="9" key="1">
    <citation type="submission" date="2016-10" db="EMBL/GenBank/DDBJ databases">
        <authorList>
            <person name="Varghese N."/>
            <person name="Submissions S."/>
        </authorList>
    </citation>
    <scope>NUCLEOTIDE SEQUENCE [LARGE SCALE GENOMIC DNA]</scope>
    <source>
        <strain evidence="9">DSM 45789</strain>
    </source>
</reference>
<evidence type="ECO:0000256" key="1">
    <source>
        <dbReference type="ARBA" id="ARBA00004651"/>
    </source>
</evidence>
<comment type="similarity">
    <text evidence="6">Belongs to the TVP38/TMEM64 family.</text>
</comment>
<protein>
    <recommendedName>
        <fullName evidence="6">TVP38/TMEM64 family membrane protein</fullName>
    </recommendedName>
</protein>
<keyword evidence="5 6" id="KW-0472">Membrane</keyword>
<accession>A0A1I6S5V6</accession>
<evidence type="ECO:0000259" key="7">
    <source>
        <dbReference type="Pfam" id="PF09335"/>
    </source>
</evidence>
<dbReference type="OrthoDB" id="9812980at2"/>
<dbReference type="PANTHER" id="PTHR12677">
    <property type="entry name" value="GOLGI APPARATUS MEMBRANE PROTEIN TVP38-RELATED"/>
    <property type="match status" value="1"/>
</dbReference>
<keyword evidence="9" id="KW-1185">Reference proteome</keyword>
<evidence type="ECO:0000313" key="9">
    <source>
        <dbReference type="Proteomes" id="UP000198660"/>
    </source>
</evidence>
<organism evidence="8 9">
    <name type="scientific">Marininema halotolerans</name>
    <dbReference type="NCBI Taxonomy" id="1155944"/>
    <lineage>
        <taxon>Bacteria</taxon>
        <taxon>Bacillati</taxon>
        <taxon>Bacillota</taxon>
        <taxon>Bacilli</taxon>
        <taxon>Bacillales</taxon>
        <taxon>Thermoactinomycetaceae</taxon>
        <taxon>Marininema</taxon>
    </lineage>
</organism>
<keyword evidence="3 6" id="KW-0812">Transmembrane</keyword>
<dbReference type="Pfam" id="PF09335">
    <property type="entry name" value="VTT_dom"/>
    <property type="match status" value="1"/>
</dbReference>
<feature type="domain" description="VTT" evidence="7">
    <location>
        <begin position="63"/>
        <end position="178"/>
    </location>
</feature>
<dbReference type="Proteomes" id="UP000198660">
    <property type="component" value="Unassembled WGS sequence"/>
</dbReference>
<keyword evidence="2 6" id="KW-1003">Cell membrane</keyword>
<dbReference type="InterPro" id="IPR015414">
    <property type="entry name" value="TMEM64"/>
</dbReference>
<comment type="subcellular location">
    <subcellularLocation>
        <location evidence="1 6">Cell membrane</location>
        <topology evidence="1 6">Multi-pass membrane protein</topology>
    </subcellularLocation>
</comment>
<feature type="transmembrane region" description="Helical" evidence="6">
    <location>
        <begin position="61"/>
        <end position="80"/>
    </location>
</feature>
<feature type="transmembrane region" description="Helical" evidence="6">
    <location>
        <begin position="158"/>
        <end position="177"/>
    </location>
</feature>
<proteinExistence type="inferred from homology"/>
<evidence type="ECO:0000256" key="5">
    <source>
        <dbReference type="ARBA" id="ARBA00023136"/>
    </source>
</evidence>
<feature type="transmembrane region" description="Helical" evidence="6">
    <location>
        <begin position="7"/>
        <end position="26"/>
    </location>
</feature>
<keyword evidence="4 6" id="KW-1133">Transmembrane helix</keyword>
<name>A0A1I6S5V6_9BACL</name>
<gene>
    <name evidence="8" type="ORF">SAMN05444972_106166</name>
</gene>